<reference evidence="1" key="1">
    <citation type="journal article" date="2022" name="Int. J. Mol. Sci.">
        <title>Draft Genome of Tanacetum Coccineum: Genomic Comparison of Closely Related Tanacetum-Family Plants.</title>
        <authorList>
            <person name="Yamashiro T."/>
            <person name="Shiraishi A."/>
            <person name="Nakayama K."/>
            <person name="Satake H."/>
        </authorList>
    </citation>
    <scope>NUCLEOTIDE SEQUENCE</scope>
</reference>
<keyword evidence="2" id="KW-1185">Reference proteome</keyword>
<dbReference type="Proteomes" id="UP001151760">
    <property type="component" value="Unassembled WGS sequence"/>
</dbReference>
<sequence length="298" mass="35494">MSVEEVINEFDRLRMRCDVVEEEEQGLGHVMRDCPNQQMVTLVEEDAEAAPKYDSDGDELVYEDEEQMARILELKRRYFEDYYSDNQYVVSIKEDTAYLCLYSPKTTKETSSIRRIQRRPIRRIGDIEGEYSGRYQAWSLLQETPNTPYPIHWIRHQVDDDFHDLRSVENEFPAIVIDDTFASQDTLPYESNIELLITKTCSKESLKSELKRIRYDFYEPLAILLEEIRIDDKLNFVEESVEIMDREVKQLKQIRIPNFKVRWNSRRGPEFTWEREDQFRKKYPHLFTQTAPSSSVAS</sequence>
<evidence type="ECO:0008006" key="3">
    <source>
        <dbReference type="Google" id="ProtNLM"/>
    </source>
</evidence>
<comment type="caution">
    <text evidence="1">The sequence shown here is derived from an EMBL/GenBank/DDBJ whole genome shotgun (WGS) entry which is preliminary data.</text>
</comment>
<name>A0ABQ5A984_9ASTR</name>
<protein>
    <recommendedName>
        <fullName evidence="3">Reverse transcriptase domain-containing protein</fullName>
    </recommendedName>
</protein>
<reference evidence="1" key="2">
    <citation type="submission" date="2022-01" db="EMBL/GenBank/DDBJ databases">
        <authorList>
            <person name="Yamashiro T."/>
            <person name="Shiraishi A."/>
            <person name="Satake H."/>
            <person name="Nakayama K."/>
        </authorList>
    </citation>
    <scope>NUCLEOTIDE SEQUENCE</scope>
</reference>
<accession>A0ABQ5A984</accession>
<gene>
    <name evidence="1" type="ORF">Tco_0804641</name>
</gene>
<dbReference type="EMBL" id="BQNB010011983">
    <property type="protein sequence ID" value="GJS97673.1"/>
    <property type="molecule type" value="Genomic_DNA"/>
</dbReference>
<organism evidence="1 2">
    <name type="scientific">Tanacetum coccineum</name>
    <dbReference type="NCBI Taxonomy" id="301880"/>
    <lineage>
        <taxon>Eukaryota</taxon>
        <taxon>Viridiplantae</taxon>
        <taxon>Streptophyta</taxon>
        <taxon>Embryophyta</taxon>
        <taxon>Tracheophyta</taxon>
        <taxon>Spermatophyta</taxon>
        <taxon>Magnoliopsida</taxon>
        <taxon>eudicotyledons</taxon>
        <taxon>Gunneridae</taxon>
        <taxon>Pentapetalae</taxon>
        <taxon>asterids</taxon>
        <taxon>campanulids</taxon>
        <taxon>Asterales</taxon>
        <taxon>Asteraceae</taxon>
        <taxon>Asteroideae</taxon>
        <taxon>Anthemideae</taxon>
        <taxon>Anthemidinae</taxon>
        <taxon>Tanacetum</taxon>
    </lineage>
</organism>
<evidence type="ECO:0000313" key="2">
    <source>
        <dbReference type="Proteomes" id="UP001151760"/>
    </source>
</evidence>
<proteinExistence type="predicted"/>
<evidence type="ECO:0000313" key="1">
    <source>
        <dbReference type="EMBL" id="GJS97673.1"/>
    </source>
</evidence>